<dbReference type="Gene3D" id="1.10.10.10">
    <property type="entry name" value="Winged helix-like DNA-binding domain superfamily/Winged helix DNA-binding domain"/>
    <property type="match status" value="1"/>
</dbReference>
<dbReference type="NCBIfam" id="TIGR01529">
    <property type="entry name" value="argR_whole"/>
    <property type="match status" value="1"/>
</dbReference>
<evidence type="ECO:0000259" key="9">
    <source>
        <dbReference type="Pfam" id="PF01316"/>
    </source>
</evidence>
<dbReference type="HAMAP" id="MF_00173">
    <property type="entry name" value="Arg_repressor"/>
    <property type="match status" value="1"/>
</dbReference>
<proteinExistence type="inferred from homology"/>
<dbReference type="Pfam" id="PF01316">
    <property type="entry name" value="Arg_repressor"/>
    <property type="match status" value="1"/>
</dbReference>
<keyword evidence="12" id="KW-1185">Reference proteome</keyword>
<comment type="function">
    <text evidence="7">Regulates arginine biosynthesis genes.</text>
</comment>
<keyword evidence="6 7" id="KW-0804">Transcription</keyword>
<dbReference type="PANTHER" id="PTHR34471">
    <property type="entry name" value="ARGININE REPRESSOR"/>
    <property type="match status" value="1"/>
</dbReference>
<keyword evidence="5 7" id="KW-0238">DNA-binding</keyword>
<dbReference type="NCBIfam" id="NF001680">
    <property type="entry name" value="PRK00441.1"/>
    <property type="match status" value="1"/>
</dbReference>
<dbReference type="Proteomes" id="UP000746471">
    <property type="component" value="Unassembled WGS sequence"/>
</dbReference>
<feature type="domain" description="Arginine repressor C-terminal" evidence="10">
    <location>
        <begin position="80"/>
        <end position="145"/>
    </location>
</feature>
<evidence type="ECO:0000313" key="12">
    <source>
        <dbReference type="Proteomes" id="UP000746471"/>
    </source>
</evidence>
<comment type="caution">
    <text evidence="11">The sequence shown here is derived from an EMBL/GenBank/DDBJ whole genome shotgun (WGS) entry which is preliminary data.</text>
</comment>
<dbReference type="InterPro" id="IPR001669">
    <property type="entry name" value="Arg_repress"/>
</dbReference>
<dbReference type="SUPFAM" id="SSF46785">
    <property type="entry name" value="Winged helix' DNA-binding domain"/>
    <property type="match status" value="1"/>
</dbReference>
<feature type="domain" description="Arginine repressor DNA-binding" evidence="9">
    <location>
        <begin position="2"/>
        <end position="67"/>
    </location>
</feature>
<dbReference type="SUPFAM" id="SSF55252">
    <property type="entry name" value="C-terminal domain of arginine repressor"/>
    <property type="match status" value="1"/>
</dbReference>
<evidence type="ECO:0000256" key="5">
    <source>
        <dbReference type="ARBA" id="ARBA00023125"/>
    </source>
</evidence>
<dbReference type="RefSeq" id="WP_213236553.1">
    <property type="nucleotide sequence ID" value="NZ_JAHBCL010000012.1"/>
</dbReference>
<keyword evidence="7" id="KW-0055">Arginine biosynthesis</keyword>
<organism evidence="11 12">
    <name type="scientific">Fusibacter paucivorans</name>
    <dbReference type="NCBI Taxonomy" id="76009"/>
    <lineage>
        <taxon>Bacteria</taxon>
        <taxon>Bacillati</taxon>
        <taxon>Bacillota</taxon>
        <taxon>Clostridia</taxon>
        <taxon>Eubacteriales</taxon>
        <taxon>Eubacteriales Family XII. Incertae Sedis</taxon>
        <taxon>Fusibacter</taxon>
    </lineage>
</organism>
<keyword evidence="3 7" id="KW-0963">Cytoplasm</keyword>
<evidence type="ECO:0000313" key="11">
    <source>
        <dbReference type="EMBL" id="MBS7526694.1"/>
    </source>
</evidence>
<evidence type="ECO:0000256" key="8">
    <source>
        <dbReference type="NCBIfam" id="TIGR01529"/>
    </source>
</evidence>
<dbReference type="Gene3D" id="3.30.1360.40">
    <property type="match status" value="1"/>
</dbReference>
<reference evidence="11 12" key="1">
    <citation type="submission" date="2021-05" db="EMBL/GenBank/DDBJ databases">
        <title>Fusibacter ferrireducens sp. nov., an anaerobic, sulfur- and Fe-reducing bacterium isolated from the mangrove sediment.</title>
        <authorList>
            <person name="Qiu D."/>
        </authorList>
    </citation>
    <scope>NUCLEOTIDE SEQUENCE [LARGE SCALE GENOMIC DNA]</scope>
    <source>
        <strain evidence="11 12">DSM 12116</strain>
    </source>
</reference>
<dbReference type="InterPro" id="IPR036251">
    <property type="entry name" value="Arg_repress_C_sf"/>
</dbReference>
<protein>
    <recommendedName>
        <fullName evidence="7 8">Arginine repressor</fullName>
    </recommendedName>
</protein>
<evidence type="ECO:0000256" key="2">
    <source>
        <dbReference type="ARBA" id="ARBA00008316"/>
    </source>
</evidence>
<evidence type="ECO:0000256" key="6">
    <source>
        <dbReference type="ARBA" id="ARBA00023163"/>
    </source>
</evidence>
<evidence type="ECO:0000256" key="7">
    <source>
        <dbReference type="HAMAP-Rule" id="MF_00173"/>
    </source>
</evidence>
<dbReference type="InterPro" id="IPR036390">
    <property type="entry name" value="WH_DNA-bd_sf"/>
</dbReference>
<dbReference type="InterPro" id="IPR036388">
    <property type="entry name" value="WH-like_DNA-bd_sf"/>
</dbReference>
<evidence type="ECO:0000256" key="1">
    <source>
        <dbReference type="ARBA" id="ARBA00004496"/>
    </source>
</evidence>
<dbReference type="InterPro" id="IPR020899">
    <property type="entry name" value="Arg_repress_C"/>
</dbReference>
<dbReference type="PRINTS" id="PR01467">
    <property type="entry name" value="ARGREPRESSOR"/>
</dbReference>
<evidence type="ECO:0000259" key="10">
    <source>
        <dbReference type="Pfam" id="PF02863"/>
    </source>
</evidence>
<dbReference type="PANTHER" id="PTHR34471:SF1">
    <property type="entry name" value="ARGININE REPRESSOR"/>
    <property type="match status" value="1"/>
</dbReference>
<keyword evidence="7" id="KW-0678">Repressor</keyword>
<dbReference type="InterPro" id="IPR020900">
    <property type="entry name" value="Arg_repress_DNA-bd"/>
</dbReference>
<comment type="pathway">
    <text evidence="7">Amino-acid biosynthesis; L-arginine biosynthesis [regulation].</text>
</comment>
<evidence type="ECO:0000256" key="4">
    <source>
        <dbReference type="ARBA" id="ARBA00023015"/>
    </source>
</evidence>
<gene>
    <name evidence="7" type="primary">argR</name>
    <name evidence="11" type="ORF">KHM83_08395</name>
</gene>
<keyword evidence="4 7" id="KW-0805">Transcription regulation</keyword>
<keyword evidence="7" id="KW-0028">Amino-acid biosynthesis</keyword>
<evidence type="ECO:0000256" key="3">
    <source>
        <dbReference type="ARBA" id="ARBA00022490"/>
    </source>
</evidence>
<dbReference type="EMBL" id="JAHBCL010000012">
    <property type="protein sequence ID" value="MBS7526694.1"/>
    <property type="molecule type" value="Genomic_DNA"/>
</dbReference>
<sequence length="149" mass="16611">MKYSRQSKILEIIETKDIETQDELANQLRTAGFQVTQATVSRDIKEMRLIKVLTKEGRYKYAAIREKEGAVNDRFLKIYRNSVISLDYAGNIIVIKTLVGSANAAAVSIDALNIKDIVGSIAGDDTIFLVIKDASRVEGIMNQFKSLLI</sequence>
<name>A0ABS5PNE3_9FIRM</name>
<comment type="similarity">
    <text evidence="2 7">Belongs to the ArgR family.</text>
</comment>
<comment type="subcellular location">
    <subcellularLocation>
        <location evidence="1 7">Cytoplasm</location>
    </subcellularLocation>
</comment>
<accession>A0ABS5PNE3</accession>
<dbReference type="Pfam" id="PF02863">
    <property type="entry name" value="Arg_repressor_C"/>
    <property type="match status" value="1"/>
</dbReference>